<dbReference type="SMART" id="SM00354">
    <property type="entry name" value="HTH_LACI"/>
    <property type="match status" value="1"/>
</dbReference>
<dbReference type="Gene3D" id="3.40.50.2300">
    <property type="match status" value="2"/>
</dbReference>
<dbReference type="Pfam" id="PF00356">
    <property type="entry name" value="LacI"/>
    <property type="match status" value="1"/>
</dbReference>
<dbReference type="AlphaFoldDB" id="A0A3E4U1T1"/>
<dbReference type="Pfam" id="PF13377">
    <property type="entry name" value="Peripla_BP_3"/>
    <property type="match status" value="1"/>
</dbReference>
<feature type="domain" description="HTH lacI-type" evidence="4">
    <location>
        <begin position="4"/>
        <end position="59"/>
    </location>
</feature>
<dbReference type="PROSITE" id="PS50932">
    <property type="entry name" value="HTH_LACI_2"/>
    <property type="match status" value="1"/>
</dbReference>
<dbReference type="PANTHER" id="PTHR30146">
    <property type="entry name" value="LACI-RELATED TRANSCRIPTIONAL REPRESSOR"/>
    <property type="match status" value="1"/>
</dbReference>
<dbReference type="GO" id="GO:0003700">
    <property type="term" value="F:DNA-binding transcription factor activity"/>
    <property type="evidence" value="ECO:0007669"/>
    <property type="project" value="TreeGrafter"/>
</dbReference>
<dbReference type="CDD" id="cd01392">
    <property type="entry name" value="HTH_LacI"/>
    <property type="match status" value="1"/>
</dbReference>
<keyword evidence="1" id="KW-0805">Transcription regulation</keyword>
<dbReference type="CDD" id="cd06267">
    <property type="entry name" value="PBP1_LacI_sugar_binding-like"/>
    <property type="match status" value="1"/>
</dbReference>
<dbReference type="Proteomes" id="UP000261257">
    <property type="component" value="Unassembled WGS sequence"/>
</dbReference>
<keyword evidence="2" id="KW-0238">DNA-binding</keyword>
<evidence type="ECO:0000313" key="6">
    <source>
        <dbReference type="Proteomes" id="UP000261257"/>
    </source>
</evidence>
<comment type="caution">
    <text evidence="5">The sequence shown here is derived from an EMBL/GenBank/DDBJ whole genome shotgun (WGS) entry which is preliminary data.</text>
</comment>
<reference evidence="5 6" key="1">
    <citation type="submission" date="2018-08" db="EMBL/GenBank/DDBJ databases">
        <title>A genome reference for cultivated species of the human gut microbiota.</title>
        <authorList>
            <person name="Zou Y."/>
            <person name="Xue W."/>
            <person name="Luo G."/>
        </authorList>
    </citation>
    <scope>NUCLEOTIDE SEQUENCE [LARGE SCALE GENOMIC DNA]</scope>
    <source>
        <strain evidence="5 6">TF05-11AC</strain>
    </source>
</reference>
<evidence type="ECO:0000259" key="4">
    <source>
        <dbReference type="PROSITE" id="PS50932"/>
    </source>
</evidence>
<dbReference type="Gene3D" id="1.10.260.40">
    <property type="entry name" value="lambda repressor-like DNA-binding domains"/>
    <property type="match status" value="1"/>
</dbReference>
<gene>
    <name evidence="5" type="ORF">DXC39_23675</name>
</gene>
<dbReference type="PROSITE" id="PS00356">
    <property type="entry name" value="HTH_LACI_1"/>
    <property type="match status" value="1"/>
</dbReference>
<proteinExistence type="predicted"/>
<sequence>MTKVTIKDIARMANVSTASVSMVLNNKPCRISTNTKEKIIKIAKELDYIPNHSSELFQTSVTKNIGVIIPDMNNNFFQLLSTGIEKYAYQMGYGTLIGSADNKSDKCLSYITFLLSKAVDGIILVPTIDIDQNGNNLKLLEMFSETKIPKVLLDRAAKDVFCDFVTLDNYYGGLLATEYLIKHGHKKIGCITGPLTSYCARKRFEGFREALINNGLSNMADCFFEGDFDLISGISGIQYLLKRNVTAVFASNDVMAFGIYQYAKDKGLRIPHDLSIIGFDDLQFGNILSPPLTSVNQPAEWMGRRACELLIERIGGINKTGPKDYLYTPTITERGSVRMLFD</sequence>
<accession>A0A3E4U1T1</accession>
<evidence type="ECO:0000256" key="1">
    <source>
        <dbReference type="ARBA" id="ARBA00023015"/>
    </source>
</evidence>
<evidence type="ECO:0000256" key="3">
    <source>
        <dbReference type="ARBA" id="ARBA00023163"/>
    </source>
</evidence>
<evidence type="ECO:0000256" key="2">
    <source>
        <dbReference type="ARBA" id="ARBA00023125"/>
    </source>
</evidence>
<name>A0A3E4U1T1_9FIRM</name>
<dbReference type="PANTHER" id="PTHR30146:SF109">
    <property type="entry name" value="HTH-TYPE TRANSCRIPTIONAL REGULATOR GALS"/>
    <property type="match status" value="1"/>
</dbReference>
<dbReference type="InterPro" id="IPR000843">
    <property type="entry name" value="HTH_LacI"/>
</dbReference>
<protein>
    <submittedName>
        <fullName evidence="5">LacI family transcriptional regulator</fullName>
    </submittedName>
</protein>
<dbReference type="RefSeq" id="WP_117622932.1">
    <property type="nucleotide sequence ID" value="NZ_QRQF01000033.1"/>
</dbReference>
<dbReference type="InterPro" id="IPR010982">
    <property type="entry name" value="Lambda_DNA-bd_dom_sf"/>
</dbReference>
<keyword evidence="3" id="KW-0804">Transcription</keyword>
<dbReference type="SUPFAM" id="SSF47413">
    <property type="entry name" value="lambda repressor-like DNA-binding domains"/>
    <property type="match status" value="1"/>
</dbReference>
<dbReference type="GO" id="GO:0000976">
    <property type="term" value="F:transcription cis-regulatory region binding"/>
    <property type="evidence" value="ECO:0007669"/>
    <property type="project" value="TreeGrafter"/>
</dbReference>
<evidence type="ECO:0000313" key="5">
    <source>
        <dbReference type="EMBL" id="RGL99127.1"/>
    </source>
</evidence>
<dbReference type="InterPro" id="IPR028082">
    <property type="entry name" value="Peripla_BP_I"/>
</dbReference>
<dbReference type="InterPro" id="IPR046335">
    <property type="entry name" value="LacI/GalR-like_sensor"/>
</dbReference>
<dbReference type="SUPFAM" id="SSF53822">
    <property type="entry name" value="Periplasmic binding protein-like I"/>
    <property type="match status" value="1"/>
</dbReference>
<dbReference type="EMBL" id="QSSQ01000032">
    <property type="protein sequence ID" value="RGL99127.1"/>
    <property type="molecule type" value="Genomic_DNA"/>
</dbReference>
<organism evidence="5 6">
    <name type="scientific">Hungatella hathewayi</name>
    <dbReference type="NCBI Taxonomy" id="154046"/>
    <lineage>
        <taxon>Bacteria</taxon>
        <taxon>Bacillati</taxon>
        <taxon>Bacillota</taxon>
        <taxon>Clostridia</taxon>
        <taxon>Lachnospirales</taxon>
        <taxon>Lachnospiraceae</taxon>
        <taxon>Hungatella</taxon>
    </lineage>
</organism>